<dbReference type="RefSeq" id="WP_189029857.1">
    <property type="nucleotide sequence ID" value="NZ_BMKR01000029.1"/>
</dbReference>
<dbReference type="Proteomes" id="UP000637643">
    <property type="component" value="Unassembled WGS sequence"/>
</dbReference>
<protein>
    <submittedName>
        <fullName evidence="1">Uncharacterized protein</fullName>
    </submittedName>
</protein>
<evidence type="ECO:0000313" key="1">
    <source>
        <dbReference type="EMBL" id="GGF99708.1"/>
    </source>
</evidence>
<gene>
    <name evidence="1" type="ORF">GCM10010912_50660</name>
</gene>
<reference evidence="1" key="2">
    <citation type="submission" date="2020-09" db="EMBL/GenBank/DDBJ databases">
        <authorList>
            <person name="Sun Q."/>
            <person name="Zhou Y."/>
        </authorList>
    </citation>
    <scope>NUCLEOTIDE SEQUENCE</scope>
    <source>
        <strain evidence="1">CGMCC 1.16134</strain>
    </source>
</reference>
<organism evidence="1 2">
    <name type="scientific">Paenibacillus albidus</name>
    <dbReference type="NCBI Taxonomy" id="2041023"/>
    <lineage>
        <taxon>Bacteria</taxon>
        <taxon>Bacillati</taxon>
        <taxon>Bacillota</taxon>
        <taxon>Bacilli</taxon>
        <taxon>Bacillales</taxon>
        <taxon>Paenibacillaceae</taxon>
        <taxon>Paenibacillus</taxon>
    </lineage>
</organism>
<dbReference type="AlphaFoldDB" id="A0A917FSJ3"/>
<name>A0A917FSJ3_9BACL</name>
<comment type="caution">
    <text evidence="1">The sequence shown here is derived from an EMBL/GenBank/DDBJ whole genome shotgun (WGS) entry which is preliminary data.</text>
</comment>
<keyword evidence="2" id="KW-1185">Reference proteome</keyword>
<evidence type="ECO:0000313" key="2">
    <source>
        <dbReference type="Proteomes" id="UP000637643"/>
    </source>
</evidence>
<reference evidence="1" key="1">
    <citation type="journal article" date="2014" name="Int. J. Syst. Evol. Microbiol.">
        <title>Complete genome sequence of Corynebacterium casei LMG S-19264T (=DSM 44701T), isolated from a smear-ripened cheese.</title>
        <authorList>
            <consortium name="US DOE Joint Genome Institute (JGI-PGF)"/>
            <person name="Walter F."/>
            <person name="Albersmeier A."/>
            <person name="Kalinowski J."/>
            <person name="Ruckert C."/>
        </authorList>
    </citation>
    <scope>NUCLEOTIDE SEQUENCE</scope>
    <source>
        <strain evidence="1">CGMCC 1.16134</strain>
    </source>
</reference>
<proteinExistence type="predicted"/>
<sequence length="56" mass="6470">MTRYPLPTRLSKPAAMITDNGYSVNLGALWVFASDKDLNGDIQIRITWRWTTRMRA</sequence>
<dbReference type="EMBL" id="BMKR01000029">
    <property type="protein sequence ID" value="GGF99708.1"/>
    <property type="molecule type" value="Genomic_DNA"/>
</dbReference>
<accession>A0A917FSJ3</accession>